<evidence type="ECO:0000259" key="4">
    <source>
        <dbReference type="Pfam" id="PF25863"/>
    </source>
</evidence>
<evidence type="ECO:0000313" key="6">
    <source>
        <dbReference type="Proteomes" id="UP001595974"/>
    </source>
</evidence>
<sequence length="899" mass="96819">MSLSTPQIAAQLERVLASDPSTVALAIRARARQPWPETLNQRGRQFALRWCESSLAIREALCDVEQHDTATAGLVVLTPLATHEIAEDIAARLARARVFQPEGWDIVRQLFQAKETDARLGRFAWMPQCLIDGAAQGPYPPVANGFLGLETAWQEVLQRFLRIPAARPDAVSLLTWSMTTGADATLDQLPAAARADVMRWLSEAAGSAGEMVLGCVEAGRTADALPLGLVCGVVFAPEGEGQAALGQAAIRLERFVNDKHIGVPEGRAWARAAEQVVRAAGLETARATLDRADALLRDLRVAEFAHLSDLLPAALDQRMQDFALALSAHVAEPTEANLAQVELQADRVLRHTLMAAQPPRAERVGMARRLARWLLTAPRSVAALPSAVAWQSDEGAFVDWARFRLLGGDEIPELSQAYGACREALIARRNKFAKPFAQALIEWNANKPSIDGRLVPVESVVEHVVAPIAAAHPTLLLVMDGLSISIFRELFARSASHGWAEMVPSDLGQPLVGVAALPTVTEVSRTSLLCGRLTLGAAAQERSGFASHAALLAHSRAGAPPRLFHKGDLADATNLAPEVRAAIADPHQRVIGVVYNAVDDHLSGPDQLHQRWTLEDLRLLLPLLREAREARRVVVITADHGHLLEDGTTQVSHGSESDRWRPGTDSRAPHEVTVSGGRVVTSDGSNTVVCLWGESTRYGGRKNGYHGGLSPQEVTVPLAVMVPLGMNLPGWTPAPPAQPEWWELPPIPKSKEAKPALAQPVRPAGRKPTAQVGQPQLFEETELPTAPAPAAPDWISALLSGTIYASQRQLAARVALPDEKMRALLTALSERGGKLSRAALAQRLSLPEIRLGGMLSAVRRMLNVDQAPVLVIDEAAGTVELNIALLHQQFRVGGPGSQR</sequence>
<evidence type="ECO:0000256" key="1">
    <source>
        <dbReference type="SAM" id="MobiDB-lite"/>
    </source>
</evidence>
<dbReference type="RefSeq" id="WP_096448013.1">
    <property type="nucleotide sequence ID" value="NZ_JBHSOG010000094.1"/>
</dbReference>
<dbReference type="Pfam" id="PF25863">
    <property type="entry name" value="PglZ_C"/>
    <property type="match status" value="1"/>
</dbReference>
<reference evidence="6" key="1">
    <citation type="journal article" date="2019" name="Int. J. Syst. Evol. Microbiol.">
        <title>The Global Catalogue of Microorganisms (GCM) 10K type strain sequencing project: providing services to taxonomists for standard genome sequencing and annotation.</title>
        <authorList>
            <consortium name="The Broad Institute Genomics Platform"/>
            <consortium name="The Broad Institute Genome Sequencing Center for Infectious Disease"/>
            <person name="Wu L."/>
            <person name="Ma J."/>
        </authorList>
    </citation>
    <scope>NUCLEOTIDE SEQUENCE [LARGE SCALE GENOMIC DNA]</scope>
    <source>
        <strain evidence="6">SHR3</strain>
    </source>
</reference>
<comment type="caution">
    <text evidence="5">The sequence shown here is derived from an EMBL/GenBank/DDBJ whole genome shotgun (WGS) entry which is preliminary data.</text>
</comment>
<dbReference type="InterPro" id="IPR058880">
    <property type="entry name" value="PglZ_N"/>
</dbReference>
<protein>
    <submittedName>
        <fullName evidence="5">BREX-2 system phosphatase PglZ</fullName>
    </submittedName>
</protein>
<evidence type="ECO:0000313" key="5">
    <source>
        <dbReference type="EMBL" id="MFC5771407.1"/>
    </source>
</evidence>
<feature type="domain" description="Alkaline phosphatase-like protein PglZ second" evidence="2">
    <location>
        <begin position="169"/>
        <end position="310"/>
    </location>
</feature>
<dbReference type="Pfam" id="PF25862">
    <property type="entry name" value="PglZ_1st"/>
    <property type="match status" value="1"/>
</dbReference>
<dbReference type="InterPro" id="IPR017850">
    <property type="entry name" value="Alkaline_phosphatase_core_sf"/>
</dbReference>
<dbReference type="SUPFAM" id="SSF53649">
    <property type="entry name" value="Alkaline phosphatase-like"/>
    <property type="match status" value="1"/>
</dbReference>
<dbReference type="Pfam" id="PF25861">
    <property type="entry name" value="PglZ_2nd"/>
    <property type="match status" value="1"/>
</dbReference>
<feature type="domain" description="Alkaline phosphatase-like protein PglZ C-terminal" evidence="4">
    <location>
        <begin position="790"/>
        <end position="891"/>
    </location>
</feature>
<dbReference type="InterPro" id="IPR058881">
    <property type="entry name" value="PglZ_2nd"/>
</dbReference>
<feature type="domain" description="Alkaline phosphatase-like protein PglZ N-terminal" evidence="3">
    <location>
        <begin position="10"/>
        <end position="100"/>
    </location>
</feature>
<dbReference type="InterPro" id="IPR047992">
    <property type="entry name" value="BREX_PglZ"/>
</dbReference>
<dbReference type="NCBIfam" id="NF033446">
    <property type="entry name" value="BREX_PglZ_2"/>
    <property type="match status" value="1"/>
</dbReference>
<dbReference type="EMBL" id="JBHSOG010000094">
    <property type="protein sequence ID" value="MFC5771407.1"/>
    <property type="molecule type" value="Genomic_DNA"/>
</dbReference>
<name>A0ABW1AVU0_9RHOO</name>
<organism evidence="5 6">
    <name type="scientific">Thauera sinica</name>
    <dbReference type="NCBI Taxonomy" id="2665146"/>
    <lineage>
        <taxon>Bacteria</taxon>
        <taxon>Pseudomonadati</taxon>
        <taxon>Pseudomonadota</taxon>
        <taxon>Betaproteobacteria</taxon>
        <taxon>Rhodocyclales</taxon>
        <taxon>Zoogloeaceae</taxon>
        <taxon>Thauera</taxon>
    </lineage>
</organism>
<dbReference type="InterPro" id="IPR058882">
    <property type="entry name" value="PglZ_C"/>
</dbReference>
<evidence type="ECO:0000259" key="3">
    <source>
        <dbReference type="Pfam" id="PF25862"/>
    </source>
</evidence>
<evidence type="ECO:0000259" key="2">
    <source>
        <dbReference type="Pfam" id="PF25861"/>
    </source>
</evidence>
<accession>A0ABW1AVU0</accession>
<dbReference type="Pfam" id="PF08665">
    <property type="entry name" value="PglZ"/>
    <property type="match status" value="1"/>
</dbReference>
<proteinExistence type="predicted"/>
<gene>
    <name evidence="5" type="primary">pglZ</name>
    <name evidence="5" type="ORF">ACFPTN_18670</name>
</gene>
<feature type="region of interest" description="Disordered" evidence="1">
    <location>
        <begin position="646"/>
        <end position="679"/>
    </location>
</feature>
<keyword evidence="6" id="KW-1185">Reference proteome</keyword>
<dbReference type="Proteomes" id="UP001595974">
    <property type="component" value="Unassembled WGS sequence"/>
</dbReference>
<feature type="compositionally biased region" description="Basic and acidic residues" evidence="1">
    <location>
        <begin position="655"/>
        <end position="670"/>
    </location>
</feature>